<dbReference type="AlphaFoldDB" id="A0A2N5EHJ1"/>
<reference evidence="1 2" key="1">
    <citation type="submission" date="2017-12" db="EMBL/GenBank/DDBJ databases">
        <title>Characterization of six clinical isolates of Enterochimera gen. nov., a novel genus of the Yersiniaciae family and the three species Enterochimera arupensis sp. nov., Enterochimera coloradensis sp. nov, and Enterochimera californica sp. nov.</title>
        <authorList>
            <person name="Rossi A."/>
            <person name="Fisher M."/>
        </authorList>
    </citation>
    <scope>NUCLEOTIDE SEQUENCE [LARGE SCALE GENOMIC DNA]</scope>
    <source>
        <strain evidence="1 2">2016Iso1</strain>
    </source>
</reference>
<keyword evidence="2" id="KW-1185">Reference proteome</keyword>
<accession>A0A2N5EHJ1</accession>
<gene>
    <name evidence="1" type="ORF">CYR34_20505</name>
</gene>
<name>A0A2N5EHJ1_9GAMM</name>
<organism evidence="1 2">
    <name type="scientific">Chimaeribacter arupi</name>
    <dbReference type="NCBI Taxonomy" id="2060066"/>
    <lineage>
        <taxon>Bacteria</taxon>
        <taxon>Pseudomonadati</taxon>
        <taxon>Pseudomonadota</taxon>
        <taxon>Gammaproteobacteria</taxon>
        <taxon>Enterobacterales</taxon>
        <taxon>Yersiniaceae</taxon>
        <taxon>Chimaeribacter</taxon>
    </lineage>
</organism>
<protein>
    <submittedName>
        <fullName evidence="1">Uncharacterized protein</fullName>
    </submittedName>
</protein>
<dbReference type="Proteomes" id="UP000234626">
    <property type="component" value="Unassembled WGS sequence"/>
</dbReference>
<dbReference type="EMBL" id="PJZK01000033">
    <property type="protein sequence ID" value="PLR43546.1"/>
    <property type="molecule type" value="Genomic_DNA"/>
</dbReference>
<proteinExistence type="predicted"/>
<sequence>MVVCCIPQQNPALYLFLHKLIHNRILRPNFTSTTQSFSLQFQRAVNDVLLAAPVGALSE</sequence>
<comment type="caution">
    <text evidence="1">The sequence shown here is derived from an EMBL/GenBank/DDBJ whole genome shotgun (WGS) entry which is preliminary data.</text>
</comment>
<evidence type="ECO:0000313" key="2">
    <source>
        <dbReference type="Proteomes" id="UP000234626"/>
    </source>
</evidence>
<evidence type="ECO:0000313" key="1">
    <source>
        <dbReference type="EMBL" id="PLR43546.1"/>
    </source>
</evidence>